<comment type="caution">
    <text evidence="2">The sequence shown here is derived from an EMBL/GenBank/DDBJ whole genome shotgun (WGS) entry which is preliminary data.</text>
</comment>
<dbReference type="InterPro" id="IPR002575">
    <property type="entry name" value="Aminoglycoside_PTrfase"/>
</dbReference>
<dbReference type="Gene3D" id="3.90.1200.10">
    <property type="match status" value="1"/>
</dbReference>
<dbReference type="PANTHER" id="PTHR41283">
    <property type="entry name" value="AMINOGLYCOSIDE PHOSPHOTRANSFERASE"/>
    <property type="match status" value="1"/>
</dbReference>
<dbReference type="Proteomes" id="UP000662088">
    <property type="component" value="Unassembled WGS sequence"/>
</dbReference>
<protein>
    <submittedName>
        <fullName evidence="2">Aminoglycoside phosphotransferase family protein</fullName>
    </submittedName>
</protein>
<dbReference type="GO" id="GO:0016740">
    <property type="term" value="F:transferase activity"/>
    <property type="evidence" value="ECO:0007669"/>
    <property type="project" value="UniProtKB-KW"/>
</dbReference>
<reference evidence="2" key="1">
    <citation type="submission" date="2020-08" db="EMBL/GenBank/DDBJ databases">
        <title>Genome public.</title>
        <authorList>
            <person name="Liu C."/>
            <person name="Sun Q."/>
        </authorList>
    </citation>
    <scope>NUCLEOTIDE SEQUENCE</scope>
    <source>
        <strain evidence="2">NSJ-42</strain>
    </source>
</reference>
<keyword evidence="3" id="KW-1185">Reference proteome</keyword>
<accession>A0A8I0AF41</accession>
<dbReference type="InterPro" id="IPR011009">
    <property type="entry name" value="Kinase-like_dom_sf"/>
</dbReference>
<name>A0A8I0AF41_9CLOT</name>
<dbReference type="SUPFAM" id="SSF56112">
    <property type="entry name" value="Protein kinase-like (PK-like)"/>
    <property type="match status" value="1"/>
</dbReference>
<gene>
    <name evidence="2" type="ORF">H8R92_12815</name>
</gene>
<evidence type="ECO:0000313" key="2">
    <source>
        <dbReference type="EMBL" id="MBC5641239.1"/>
    </source>
</evidence>
<proteinExistence type="predicted"/>
<dbReference type="AlphaFoldDB" id="A0A8I0AF41"/>
<dbReference type="Pfam" id="PF01636">
    <property type="entry name" value="APH"/>
    <property type="match status" value="1"/>
</dbReference>
<evidence type="ECO:0000259" key="1">
    <source>
        <dbReference type="Pfam" id="PF01636"/>
    </source>
</evidence>
<dbReference type="RefSeq" id="WP_186835659.1">
    <property type="nucleotide sequence ID" value="NZ_JACOOQ010000036.1"/>
</dbReference>
<organism evidence="2 3">
    <name type="scientific">Clostridium lentum</name>
    <dbReference type="NCBI Taxonomy" id="2763037"/>
    <lineage>
        <taxon>Bacteria</taxon>
        <taxon>Bacillati</taxon>
        <taxon>Bacillota</taxon>
        <taxon>Clostridia</taxon>
        <taxon>Eubacteriales</taxon>
        <taxon>Clostridiaceae</taxon>
        <taxon>Clostridium</taxon>
    </lineage>
</organism>
<evidence type="ECO:0000313" key="3">
    <source>
        <dbReference type="Proteomes" id="UP000662088"/>
    </source>
</evidence>
<dbReference type="PANTHER" id="PTHR41283:SF1">
    <property type="entry name" value="AMINOGLYCOSIDE PHOSPHOTRANSFERASE DOMAIN-CONTAINING PROTEIN"/>
    <property type="match status" value="1"/>
</dbReference>
<keyword evidence="2" id="KW-0808">Transferase</keyword>
<sequence length="300" mass="35627">MESLIDFNILKNSHLFRKMEPLEKGWSNDRKYIIYTSDNKKLLLRISEISKFDEKLKESEIIRTISRVCQNTPKFIDLKISGNKILQLYTFIEGEDALESIGRYSKEEQFNLGIEAGKTLKKIHEAEKITDAKRIIEMQKERIIERTKAYENSRYYSYEDQGLIKYIKENIEILNSAKIALCHGDYHLGNMIINNNNIYIIDFNRFNYEDIYKDFIPMCAFTRGESIEFAKGQLKGYFEEYIPVDFWQRLKLYLAYSSLYSILWAENCSNEEVETMIKRKKMVYNDFTKSSFDSPCWVNN</sequence>
<feature type="domain" description="Aminoglycoside phosphotransferase" evidence="1">
    <location>
        <begin position="19"/>
        <end position="242"/>
    </location>
</feature>
<dbReference type="EMBL" id="JACOOQ010000036">
    <property type="protein sequence ID" value="MBC5641239.1"/>
    <property type="molecule type" value="Genomic_DNA"/>
</dbReference>